<keyword evidence="3" id="KW-1185">Reference proteome</keyword>
<accession>A0A0C2XTP8</accession>
<dbReference type="AlphaFoldDB" id="A0A0C2XTP8"/>
<dbReference type="Proteomes" id="UP000054097">
    <property type="component" value="Unassembled WGS sequence"/>
</dbReference>
<evidence type="ECO:0000313" key="2">
    <source>
        <dbReference type="EMBL" id="KIM32277.1"/>
    </source>
</evidence>
<proteinExistence type="predicted"/>
<name>A0A0C2XTP8_SERVB</name>
<reference evidence="2 3" key="1">
    <citation type="submission" date="2014-04" db="EMBL/GenBank/DDBJ databases">
        <authorList>
            <consortium name="DOE Joint Genome Institute"/>
            <person name="Kuo A."/>
            <person name="Zuccaro A."/>
            <person name="Kohler A."/>
            <person name="Nagy L.G."/>
            <person name="Floudas D."/>
            <person name="Copeland A."/>
            <person name="Barry K.W."/>
            <person name="Cichocki N."/>
            <person name="Veneault-Fourrey C."/>
            <person name="LaButti K."/>
            <person name="Lindquist E.A."/>
            <person name="Lipzen A."/>
            <person name="Lundell T."/>
            <person name="Morin E."/>
            <person name="Murat C."/>
            <person name="Sun H."/>
            <person name="Tunlid A."/>
            <person name="Henrissat B."/>
            <person name="Grigoriev I.V."/>
            <person name="Hibbett D.S."/>
            <person name="Martin F."/>
            <person name="Nordberg H.P."/>
            <person name="Cantor M.N."/>
            <person name="Hua S.X."/>
        </authorList>
    </citation>
    <scope>NUCLEOTIDE SEQUENCE [LARGE SCALE GENOMIC DNA]</scope>
    <source>
        <strain evidence="2 3">MAFF 305830</strain>
    </source>
</reference>
<evidence type="ECO:0000313" key="3">
    <source>
        <dbReference type="Proteomes" id="UP000054097"/>
    </source>
</evidence>
<gene>
    <name evidence="2" type="ORF">M408DRAFT_6559</name>
</gene>
<dbReference type="EMBL" id="KN824280">
    <property type="protein sequence ID" value="KIM32277.1"/>
    <property type="molecule type" value="Genomic_DNA"/>
</dbReference>
<evidence type="ECO:0008006" key="4">
    <source>
        <dbReference type="Google" id="ProtNLM"/>
    </source>
</evidence>
<keyword evidence="1" id="KW-0732">Signal</keyword>
<dbReference type="HOGENOM" id="CLU_2086275_0_0_1"/>
<sequence length="117" mass="12647">MPGSLLCIVSVELLLMLPSGTPPILDEAVCVLLVAEEEAKVLAWTGVDVVVTGSAALVSKIKWPMYIVDWVIFFPVHGDVISIHIVIPAPMFKVPFCVILDTCVEGVHTHGANWDIV</sequence>
<feature type="signal peptide" evidence="1">
    <location>
        <begin position="1"/>
        <end position="20"/>
    </location>
</feature>
<organism evidence="2 3">
    <name type="scientific">Serendipita vermifera MAFF 305830</name>
    <dbReference type="NCBI Taxonomy" id="933852"/>
    <lineage>
        <taxon>Eukaryota</taxon>
        <taxon>Fungi</taxon>
        <taxon>Dikarya</taxon>
        <taxon>Basidiomycota</taxon>
        <taxon>Agaricomycotina</taxon>
        <taxon>Agaricomycetes</taxon>
        <taxon>Sebacinales</taxon>
        <taxon>Serendipitaceae</taxon>
        <taxon>Serendipita</taxon>
    </lineage>
</organism>
<protein>
    <recommendedName>
        <fullName evidence="4">Secreted protein</fullName>
    </recommendedName>
</protein>
<feature type="chain" id="PRO_5002158855" description="Secreted protein" evidence="1">
    <location>
        <begin position="21"/>
        <end position="117"/>
    </location>
</feature>
<reference evidence="3" key="2">
    <citation type="submission" date="2015-01" db="EMBL/GenBank/DDBJ databases">
        <title>Evolutionary Origins and Diversification of the Mycorrhizal Mutualists.</title>
        <authorList>
            <consortium name="DOE Joint Genome Institute"/>
            <consortium name="Mycorrhizal Genomics Consortium"/>
            <person name="Kohler A."/>
            <person name="Kuo A."/>
            <person name="Nagy L.G."/>
            <person name="Floudas D."/>
            <person name="Copeland A."/>
            <person name="Barry K.W."/>
            <person name="Cichocki N."/>
            <person name="Veneault-Fourrey C."/>
            <person name="LaButti K."/>
            <person name="Lindquist E.A."/>
            <person name="Lipzen A."/>
            <person name="Lundell T."/>
            <person name="Morin E."/>
            <person name="Murat C."/>
            <person name="Riley R."/>
            <person name="Ohm R."/>
            <person name="Sun H."/>
            <person name="Tunlid A."/>
            <person name="Henrissat B."/>
            <person name="Grigoriev I.V."/>
            <person name="Hibbett D.S."/>
            <person name="Martin F."/>
        </authorList>
    </citation>
    <scope>NUCLEOTIDE SEQUENCE [LARGE SCALE GENOMIC DNA]</scope>
    <source>
        <strain evidence="3">MAFF 305830</strain>
    </source>
</reference>
<evidence type="ECO:0000256" key="1">
    <source>
        <dbReference type="SAM" id="SignalP"/>
    </source>
</evidence>